<proteinExistence type="predicted"/>
<accession>A0A819U753</accession>
<evidence type="ECO:0000313" key="3">
    <source>
        <dbReference type="Proteomes" id="UP000663836"/>
    </source>
</evidence>
<sequence length="58" mass="6650">LVARRNSAPNDSYPRQLGQWLVNLLIKYWIFVSCGILAGDIQGQQYGWADLQIIDDQQ</sequence>
<comment type="caution">
    <text evidence="2">The sequence shown here is derived from an EMBL/GenBank/DDBJ whole genome shotgun (WGS) entry which is preliminary data.</text>
</comment>
<gene>
    <name evidence="2" type="ORF">JBS370_LOCUS30399</name>
</gene>
<evidence type="ECO:0000256" key="1">
    <source>
        <dbReference type="SAM" id="Phobius"/>
    </source>
</evidence>
<keyword evidence="1" id="KW-1133">Transmembrane helix</keyword>
<feature type="non-terminal residue" evidence="2">
    <location>
        <position position="58"/>
    </location>
</feature>
<feature type="transmembrane region" description="Helical" evidence="1">
    <location>
        <begin position="20"/>
        <end position="38"/>
    </location>
</feature>
<dbReference type="Proteomes" id="UP000663836">
    <property type="component" value="Unassembled WGS sequence"/>
</dbReference>
<keyword evidence="1" id="KW-0812">Transmembrane</keyword>
<dbReference type="EMBL" id="CAJOBD010006981">
    <property type="protein sequence ID" value="CAF4075496.1"/>
    <property type="molecule type" value="Genomic_DNA"/>
</dbReference>
<name>A0A819U753_9BILA</name>
<dbReference type="AlphaFoldDB" id="A0A819U753"/>
<reference evidence="2" key="1">
    <citation type="submission" date="2021-02" db="EMBL/GenBank/DDBJ databases">
        <authorList>
            <person name="Nowell W R."/>
        </authorList>
    </citation>
    <scope>NUCLEOTIDE SEQUENCE</scope>
</reference>
<protein>
    <submittedName>
        <fullName evidence="2">Uncharacterized protein</fullName>
    </submittedName>
</protein>
<evidence type="ECO:0000313" key="2">
    <source>
        <dbReference type="EMBL" id="CAF4075496.1"/>
    </source>
</evidence>
<organism evidence="2 3">
    <name type="scientific">Rotaria sordida</name>
    <dbReference type="NCBI Taxonomy" id="392033"/>
    <lineage>
        <taxon>Eukaryota</taxon>
        <taxon>Metazoa</taxon>
        <taxon>Spiralia</taxon>
        <taxon>Gnathifera</taxon>
        <taxon>Rotifera</taxon>
        <taxon>Eurotatoria</taxon>
        <taxon>Bdelloidea</taxon>
        <taxon>Philodinida</taxon>
        <taxon>Philodinidae</taxon>
        <taxon>Rotaria</taxon>
    </lineage>
</organism>
<keyword evidence="1" id="KW-0472">Membrane</keyword>